<proteinExistence type="predicted"/>
<accession>A0A1M5C2W2</accession>
<evidence type="ECO:0000313" key="3">
    <source>
        <dbReference type="EMBL" id="SHF49108.1"/>
    </source>
</evidence>
<evidence type="ECO:0000259" key="2">
    <source>
        <dbReference type="Pfam" id="PF19623"/>
    </source>
</evidence>
<name>A0A1M5C2W2_9CLOT</name>
<dbReference type="AlphaFoldDB" id="A0A1M5C2W2"/>
<dbReference type="Proteomes" id="UP000184245">
    <property type="component" value="Unassembled WGS sequence"/>
</dbReference>
<organism evidence="3 4">
    <name type="scientific">Lactonifactor longoviformis DSM 17459</name>
    <dbReference type="NCBI Taxonomy" id="1122155"/>
    <lineage>
        <taxon>Bacteria</taxon>
        <taxon>Bacillati</taxon>
        <taxon>Bacillota</taxon>
        <taxon>Clostridia</taxon>
        <taxon>Eubacteriales</taxon>
        <taxon>Clostridiaceae</taxon>
        <taxon>Lactonifactor</taxon>
    </lineage>
</organism>
<evidence type="ECO:0000256" key="1">
    <source>
        <dbReference type="SAM" id="MobiDB-lite"/>
    </source>
</evidence>
<feature type="region of interest" description="Disordered" evidence="1">
    <location>
        <begin position="133"/>
        <end position="180"/>
    </location>
</feature>
<dbReference type="STRING" id="1122155.SAMN02745158_03942"/>
<protein>
    <recommendedName>
        <fullName evidence="2">DUF6128 domain-containing protein</fullName>
    </recommendedName>
</protein>
<sequence length="335" mass="38715">MSEYKRFIAYVYEYMQEQKGSNRGFIKVEARNSVCKMDFHLTGIQGQDKCSIYAYAREGKECRAIFLGICAPRGDKLECRVQTSEDQIGNTKYKLGDLGGIILLGEGQKMYGTEWDDVPIRIQEFSFSWMDKEEPAQEEVPPVNESPQEPRKEEEQEEKKEPDAVPASQEPEQPPVPEVNETALEAGPGETEGSVPELTIEEIQQIEDIRQLKEEKEAFQPFCDQDMMECYKIIPRDLERISRRDQALANNNFLLHGYYNYHHLLFAREKESKQYILGVPGIYDHQEKFMAVMFGFPNFKAARPSEEEDAASQMGQFGYWYRLIDTPDLYQGDGF</sequence>
<dbReference type="Pfam" id="PF19623">
    <property type="entry name" value="DUF6128"/>
    <property type="match status" value="1"/>
</dbReference>
<dbReference type="RefSeq" id="WP_072854487.1">
    <property type="nucleotide sequence ID" value="NZ_FQVI01000033.1"/>
</dbReference>
<keyword evidence="4" id="KW-1185">Reference proteome</keyword>
<dbReference type="EMBL" id="FQVI01000033">
    <property type="protein sequence ID" value="SHF49108.1"/>
    <property type="molecule type" value="Genomic_DNA"/>
</dbReference>
<feature type="domain" description="DUF6128" evidence="2">
    <location>
        <begin position="230"/>
        <end position="320"/>
    </location>
</feature>
<gene>
    <name evidence="3" type="ORF">SAMN02745158_03942</name>
</gene>
<dbReference type="OrthoDB" id="9814510at2"/>
<feature type="compositionally biased region" description="Basic and acidic residues" evidence="1">
    <location>
        <begin position="148"/>
        <end position="163"/>
    </location>
</feature>
<evidence type="ECO:0000313" key="4">
    <source>
        <dbReference type="Proteomes" id="UP000184245"/>
    </source>
</evidence>
<reference evidence="3 4" key="1">
    <citation type="submission" date="2016-11" db="EMBL/GenBank/DDBJ databases">
        <authorList>
            <person name="Jaros S."/>
            <person name="Januszkiewicz K."/>
            <person name="Wedrychowicz H."/>
        </authorList>
    </citation>
    <scope>NUCLEOTIDE SEQUENCE [LARGE SCALE GENOMIC DNA]</scope>
    <source>
        <strain evidence="3 4">DSM 17459</strain>
    </source>
</reference>
<dbReference type="InterPro" id="IPR046131">
    <property type="entry name" value="DUF6128"/>
</dbReference>